<sequence length="922" mass="103395">MEDDFVHDVFATNNLWKSSAFFEDPSIYESSLFAPLQLDVPSIKLDHPYAPKETLDRELHLPDLETFEFGPLLELESLDESSFSAASTPLESEDDIWQIALELGPANKDVRFFTWEAFEGLGHVAHHTPYITESGPAAFDAALAKDEGKVAAGRVVKGTVLLDSLWNLGLGRSSILFTFNPKLRTFVPAIADGHASGLSLAAAQSLTNQFIQTGNTFLYLRSFVERTFSSVTSIPARVALATCVSSILSTFEDHLGRHSRDIASLLQLQRLFAKPRDILIHIARVVEAVKHAKTNEHLSSILHHRVLELEEGDEYIRRLSTEILCRVAKPSLELVGEWIGTQKDLQMMPISERDSFVFVEDNPDNQGPPEYSYNSEMMPRFISTEDGNAIFETGNSLRFLKLHHPEHPLAALDKFGVQPPELEWKFGWQDIEAISAKAKAYEVSLRAAILNFTATSPTKMKTFMRSKPTYSSDTVAEEATLGSEFKKYIENSARLFDEEPRQTSSGSPDDLQVLTEQLLSSASTDQAVKPAVFSPPMSITSALSFRPLLTAQARLVNATTLRLFFRSHRLRMHISLQRQYHLLGDGVFSSRLATALFDPERETAERRKGTMRSGVHMGLQLGSRSTWPPASSELRLALMGVLSESYYSSTLYHSTSSQTGTSDDSSGRRDRDELPGQLNFAVRQLTEPEMEKVMDPDSLYALDFLRLQYVPPSPINLVITSAALEKYDYIFKFLLRLLRMLFVIAHLPRHYGDVNSRLFRMEAHHFVTALSTYIFQTGIAEHWDHFSSLISTIESRIASEDAAGELGTRVTEGLASLREAHETCLDSIMFSLLLRRRQKKVMTLLEEIFDHILLFAKVQNENKGAESVKELYAKLKGKIRVFISVCRGLTGKRGYGKGRGSAEENTLERLGVLLEMNGYFGA</sequence>
<proteinExistence type="inferred from homology"/>
<gene>
    <name evidence="10" type="ORF">K505DRAFT_362620</name>
</gene>
<dbReference type="InterPro" id="IPR040457">
    <property type="entry name" value="GCP_C"/>
</dbReference>
<evidence type="ECO:0000256" key="5">
    <source>
        <dbReference type="RuleBase" id="RU363050"/>
    </source>
</evidence>
<keyword evidence="3 5" id="KW-0493">Microtubule</keyword>
<dbReference type="GO" id="GO:0000278">
    <property type="term" value="P:mitotic cell cycle"/>
    <property type="evidence" value="ECO:0007669"/>
    <property type="project" value="TreeGrafter"/>
</dbReference>
<dbReference type="AlphaFoldDB" id="A0A6A6X8P6"/>
<feature type="domain" description="Gamma-tubulin complex component 6 N-terminal" evidence="9">
    <location>
        <begin position="43"/>
        <end position="150"/>
    </location>
</feature>
<dbReference type="OrthoDB" id="775571at2759"/>
<keyword evidence="11" id="KW-1185">Reference proteome</keyword>
<evidence type="ECO:0000256" key="1">
    <source>
        <dbReference type="ARBA" id="ARBA00010337"/>
    </source>
</evidence>
<dbReference type="InterPro" id="IPR007259">
    <property type="entry name" value="GCP"/>
</dbReference>
<evidence type="ECO:0000259" key="9">
    <source>
        <dbReference type="Pfam" id="PF19340"/>
    </source>
</evidence>
<dbReference type="GO" id="GO:0043015">
    <property type="term" value="F:gamma-tubulin binding"/>
    <property type="evidence" value="ECO:0007669"/>
    <property type="project" value="InterPro"/>
</dbReference>
<dbReference type="Pfam" id="PF19340">
    <property type="entry name" value="GCP6_N"/>
    <property type="match status" value="1"/>
</dbReference>
<evidence type="ECO:0000256" key="2">
    <source>
        <dbReference type="ARBA" id="ARBA00022490"/>
    </source>
</evidence>
<evidence type="ECO:0000259" key="7">
    <source>
        <dbReference type="Pfam" id="PF04130"/>
    </source>
</evidence>
<dbReference type="PANTHER" id="PTHR19302:SF70">
    <property type="entry name" value="GAMMA-TUBULIN COMPLEX COMPONENT 6"/>
    <property type="match status" value="1"/>
</dbReference>
<evidence type="ECO:0000256" key="6">
    <source>
        <dbReference type="SAM" id="MobiDB-lite"/>
    </source>
</evidence>
<dbReference type="PANTHER" id="PTHR19302">
    <property type="entry name" value="GAMMA TUBULIN COMPLEX PROTEIN"/>
    <property type="match status" value="1"/>
</dbReference>
<comment type="similarity">
    <text evidence="1 5">Belongs to the TUBGCP family.</text>
</comment>
<protein>
    <recommendedName>
        <fullName evidence="5">Spindle pole body component</fullName>
    </recommendedName>
</protein>
<dbReference type="Pfam" id="PF04130">
    <property type="entry name" value="GCP_C_terminal"/>
    <property type="match status" value="1"/>
</dbReference>
<dbReference type="GO" id="GO:0000922">
    <property type="term" value="C:spindle pole"/>
    <property type="evidence" value="ECO:0007669"/>
    <property type="project" value="InterPro"/>
</dbReference>
<dbReference type="GO" id="GO:0005816">
    <property type="term" value="C:spindle pole body"/>
    <property type="evidence" value="ECO:0007669"/>
    <property type="project" value="UniProtKB-ARBA"/>
</dbReference>
<dbReference type="FunFam" id="1.20.120.1900:FF:000013">
    <property type="entry name" value="Spindle pole body component"/>
    <property type="match status" value="1"/>
</dbReference>
<dbReference type="InterPro" id="IPR041470">
    <property type="entry name" value="GCP_N"/>
</dbReference>
<dbReference type="GO" id="GO:0007020">
    <property type="term" value="P:microtubule nucleation"/>
    <property type="evidence" value="ECO:0007669"/>
    <property type="project" value="InterPro"/>
</dbReference>
<name>A0A6A6X8P6_9PLEO</name>
<evidence type="ECO:0000256" key="4">
    <source>
        <dbReference type="ARBA" id="ARBA00023212"/>
    </source>
</evidence>
<feature type="region of interest" description="Disordered" evidence="6">
    <location>
        <begin position="653"/>
        <end position="673"/>
    </location>
</feature>
<evidence type="ECO:0000313" key="11">
    <source>
        <dbReference type="Proteomes" id="UP000799757"/>
    </source>
</evidence>
<dbReference type="GO" id="GO:0031122">
    <property type="term" value="P:cytoplasmic microtubule organization"/>
    <property type="evidence" value="ECO:0007669"/>
    <property type="project" value="TreeGrafter"/>
</dbReference>
<evidence type="ECO:0000259" key="8">
    <source>
        <dbReference type="Pfam" id="PF17681"/>
    </source>
</evidence>
<evidence type="ECO:0000313" key="10">
    <source>
        <dbReference type="EMBL" id="KAF2792756.1"/>
    </source>
</evidence>
<dbReference type="GO" id="GO:0005874">
    <property type="term" value="C:microtubule"/>
    <property type="evidence" value="ECO:0007669"/>
    <property type="project" value="UniProtKB-KW"/>
</dbReference>
<dbReference type="Gene3D" id="1.20.120.1900">
    <property type="entry name" value="Gamma-tubulin complex, C-terminal domain"/>
    <property type="match status" value="1"/>
</dbReference>
<feature type="compositionally biased region" description="Low complexity" evidence="6">
    <location>
        <begin position="653"/>
        <end position="664"/>
    </location>
</feature>
<dbReference type="GO" id="GO:0051011">
    <property type="term" value="F:microtubule minus-end binding"/>
    <property type="evidence" value="ECO:0007669"/>
    <property type="project" value="TreeGrafter"/>
</dbReference>
<dbReference type="InterPro" id="IPR045818">
    <property type="entry name" value="GCP6_N"/>
</dbReference>
<dbReference type="InterPro" id="IPR042241">
    <property type="entry name" value="GCP_C_sf"/>
</dbReference>
<dbReference type="Pfam" id="PF17681">
    <property type="entry name" value="GCP_N_terminal"/>
    <property type="match status" value="1"/>
</dbReference>
<dbReference type="GO" id="GO:0051225">
    <property type="term" value="P:spindle assembly"/>
    <property type="evidence" value="ECO:0007669"/>
    <property type="project" value="TreeGrafter"/>
</dbReference>
<dbReference type="GO" id="GO:0000930">
    <property type="term" value="C:gamma-tubulin complex"/>
    <property type="evidence" value="ECO:0007669"/>
    <property type="project" value="TreeGrafter"/>
</dbReference>
<feature type="domain" description="Gamma tubulin complex component protein N-terminal" evidence="8">
    <location>
        <begin position="166"/>
        <end position="428"/>
    </location>
</feature>
<dbReference type="EMBL" id="MU001956">
    <property type="protein sequence ID" value="KAF2792756.1"/>
    <property type="molecule type" value="Genomic_DNA"/>
</dbReference>
<dbReference type="Proteomes" id="UP000799757">
    <property type="component" value="Unassembled WGS sequence"/>
</dbReference>
<reference evidence="10" key="1">
    <citation type="journal article" date="2020" name="Stud. Mycol.">
        <title>101 Dothideomycetes genomes: a test case for predicting lifestyles and emergence of pathogens.</title>
        <authorList>
            <person name="Haridas S."/>
            <person name="Albert R."/>
            <person name="Binder M."/>
            <person name="Bloem J."/>
            <person name="Labutti K."/>
            <person name="Salamov A."/>
            <person name="Andreopoulos B."/>
            <person name="Baker S."/>
            <person name="Barry K."/>
            <person name="Bills G."/>
            <person name="Bluhm B."/>
            <person name="Cannon C."/>
            <person name="Castanera R."/>
            <person name="Culley D."/>
            <person name="Daum C."/>
            <person name="Ezra D."/>
            <person name="Gonzalez J."/>
            <person name="Henrissat B."/>
            <person name="Kuo A."/>
            <person name="Liang C."/>
            <person name="Lipzen A."/>
            <person name="Lutzoni F."/>
            <person name="Magnuson J."/>
            <person name="Mondo S."/>
            <person name="Nolan M."/>
            <person name="Ohm R."/>
            <person name="Pangilinan J."/>
            <person name="Park H.-J."/>
            <person name="Ramirez L."/>
            <person name="Alfaro M."/>
            <person name="Sun H."/>
            <person name="Tritt A."/>
            <person name="Yoshinaga Y."/>
            <person name="Zwiers L.-H."/>
            <person name="Turgeon B."/>
            <person name="Goodwin S."/>
            <person name="Spatafora J."/>
            <person name="Crous P."/>
            <person name="Grigoriev I."/>
        </authorList>
    </citation>
    <scope>NUCLEOTIDE SEQUENCE</scope>
    <source>
        <strain evidence="10">CBS 109.77</strain>
    </source>
</reference>
<evidence type="ECO:0000256" key="3">
    <source>
        <dbReference type="ARBA" id="ARBA00022701"/>
    </source>
</evidence>
<keyword evidence="2 5" id="KW-0963">Cytoplasm</keyword>
<dbReference type="GO" id="GO:0051321">
    <property type="term" value="P:meiotic cell cycle"/>
    <property type="evidence" value="ECO:0007669"/>
    <property type="project" value="TreeGrafter"/>
</dbReference>
<feature type="domain" description="Gamma tubulin complex component C-terminal" evidence="7">
    <location>
        <begin position="570"/>
        <end position="920"/>
    </location>
</feature>
<comment type="subcellular location">
    <subcellularLocation>
        <location evidence="5">Cytoplasm</location>
        <location evidence="5">Cytoskeleton</location>
        <location evidence="5">Microtubule organizing center</location>
    </subcellularLocation>
</comment>
<accession>A0A6A6X8P6</accession>
<keyword evidence="4 5" id="KW-0206">Cytoskeleton</keyword>
<organism evidence="10 11">
    <name type="scientific">Melanomma pulvis-pyrius CBS 109.77</name>
    <dbReference type="NCBI Taxonomy" id="1314802"/>
    <lineage>
        <taxon>Eukaryota</taxon>
        <taxon>Fungi</taxon>
        <taxon>Dikarya</taxon>
        <taxon>Ascomycota</taxon>
        <taxon>Pezizomycotina</taxon>
        <taxon>Dothideomycetes</taxon>
        <taxon>Pleosporomycetidae</taxon>
        <taxon>Pleosporales</taxon>
        <taxon>Melanommataceae</taxon>
        <taxon>Melanomma</taxon>
    </lineage>
</organism>